<evidence type="ECO:0000313" key="4">
    <source>
        <dbReference type="Proteomes" id="UP000321175"/>
    </source>
</evidence>
<dbReference type="RefSeq" id="WP_071866018.1">
    <property type="nucleotide sequence ID" value="NZ_BJWA01000003.1"/>
</dbReference>
<accession>A0A1L8V496</accession>
<name>A0A1L8V496_ENTMU</name>
<keyword evidence="4" id="KW-1185">Reference proteome</keyword>
<comment type="caution">
    <text evidence="2">The sequence shown here is derived from an EMBL/GenBank/DDBJ whole genome shotgun (WGS) entry which is preliminary data.</text>
</comment>
<gene>
    <name evidence="2" type="ORF">A5802_000666</name>
    <name evidence="1" type="ORF">EMU01_05910</name>
</gene>
<proteinExistence type="predicted"/>
<organism evidence="2 3">
    <name type="scientific">Enterococcus mundtii</name>
    <dbReference type="NCBI Taxonomy" id="53346"/>
    <lineage>
        <taxon>Bacteria</taxon>
        <taxon>Bacillati</taxon>
        <taxon>Bacillota</taxon>
        <taxon>Bacilli</taxon>
        <taxon>Lactobacillales</taxon>
        <taxon>Enterococcaceae</taxon>
        <taxon>Enterococcus</taxon>
    </lineage>
</organism>
<dbReference type="Proteomes" id="UP000321175">
    <property type="component" value="Unassembled WGS sequence"/>
</dbReference>
<sequence>MKNELSSLDRYLTNQKTDCSTEIKAFDWQGEPLYSGETVYSIDNEYVRENDLKAFIESSVGKPVEI</sequence>
<dbReference type="GeneID" id="60998837"/>
<dbReference type="EMBL" id="NGMS01000001">
    <property type="protein sequence ID" value="OTP26932.1"/>
    <property type="molecule type" value="Genomic_DNA"/>
</dbReference>
<dbReference type="Proteomes" id="UP000195024">
    <property type="component" value="Unassembled WGS sequence"/>
</dbReference>
<reference evidence="1 4" key="2">
    <citation type="submission" date="2019-07" db="EMBL/GenBank/DDBJ databases">
        <title>Whole genome shotgun sequence of Enterococcus mundtii NBRC 100490.</title>
        <authorList>
            <person name="Hosoyama A."/>
            <person name="Uohara A."/>
            <person name="Ohji S."/>
            <person name="Ichikawa N."/>
        </authorList>
    </citation>
    <scope>NUCLEOTIDE SEQUENCE [LARGE SCALE GENOMIC DNA]</scope>
    <source>
        <strain evidence="1 4">NBRC 100490</strain>
    </source>
</reference>
<dbReference type="AlphaFoldDB" id="A0A1L8V496"/>
<dbReference type="EMBL" id="BJWA01000003">
    <property type="protein sequence ID" value="GEL79447.1"/>
    <property type="molecule type" value="Genomic_DNA"/>
</dbReference>
<protein>
    <submittedName>
        <fullName evidence="2">Uncharacterized protein</fullName>
    </submittedName>
</protein>
<evidence type="ECO:0000313" key="3">
    <source>
        <dbReference type="Proteomes" id="UP000195024"/>
    </source>
</evidence>
<evidence type="ECO:0000313" key="1">
    <source>
        <dbReference type="EMBL" id="GEL79447.1"/>
    </source>
</evidence>
<reference evidence="2 3" key="1">
    <citation type="submission" date="2017-05" db="EMBL/GenBank/DDBJ databases">
        <title>The Genome Sequence of Enterococcus mundtii 6B1_DIV0119.</title>
        <authorList>
            <consortium name="The Broad Institute Genomics Platform"/>
            <consortium name="The Broad Institute Genomic Center for Infectious Diseases"/>
            <person name="Earl A."/>
            <person name="Manson A."/>
            <person name="Schwartman J."/>
            <person name="Gilmore M."/>
            <person name="Abouelleil A."/>
            <person name="Cao P."/>
            <person name="Chapman S."/>
            <person name="Cusick C."/>
            <person name="Shea T."/>
            <person name="Young S."/>
            <person name="Neafsey D."/>
            <person name="Nusbaum C."/>
            <person name="Birren B."/>
        </authorList>
    </citation>
    <scope>NUCLEOTIDE SEQUENCE [LARGE SCALE GENOMIC DNA]</scope>
    <source>
        <strain evidence="2 3">6B1_DIV0119</strain>
    </source>
</reference>
<evidence type="ECO:0000313" key="2">
    <source>
        <dbReference type="EMBL" id="OTP26932.1"/>
    </source>
</evidence>